<accession>A0A916WTY3</accession>
<reference evidence="1" key="1">
    <citation type="journal article" date="2014" name="Int. J. Syst. Evol. Microbiol.">
        <title>Complete genome sequence of Corynebacterium casei LMG S-19264T (=DSM 44701T), isolated from a smear-ripened cheese.</title>
        <authorList>
            <consortium name="US DOE Joint Genome Institute (JGI-PGF)"/>
            <person name="Walter F."/>
            <person name="Albersmeier A."/>
            <person name="Kalinowski J."/>
            <person name="Ruckert C."/>
        </authorList>
    </citation>
    <scope>NUCLEOTIDE SEQUENCE</scope>
    <source>
        <strain evidence="1">CGMCC 1.15330</strain>
    </source>
</reference>
<dbReference type="EMBL" id="BMIH01000002">
    <property type="protein sequence ID" value="GGB29460.1"/>
    <property type="molecule type" value="Genomic_DNA"/>
</dbReference>
<proteinExistence type="predicted"/>
<dbReference type="Proteomes" id="UP000623067">
    <property type="component" value="Unassembled WGS sequence"/>
</dbReference>
<organism evidence="1 2">
    <name type="scientific">Sphingomonas metalli</name>
    <dbReference type="NCBI Taxonomy" id="1779358"/>
    <lineage>
        <taxon>Bacteria</taxon>
        <taxon>Pseudomonadati</taxon>
        <taxon>Pseudomonadota</taxon>
        <taxon>Alphaproteobacteria</taxon>
        <taxon>Sphingomonadales</taxon>
        <taxon>Sphingomonadaceae</taxon>
        <taxon>Sphingomonas</taxon>
    </lineage>
</organism>
<protein>
    <recommendedName>
        <fullName evidence="3">Lipoprotein</fullName>
    </recommendedName>
</protein>
<sequence>MKAAYCLPVAALLTFSACGPPTHSKAQTPEQPRPLRTSAEVKAFIAGSRYVYYGLSDKYGTNFISFLPNGRYEERLGIEAAAGTYSITETGFCVNWRVSGSTCFYVFVSSSGDYFISRDSTTEFAPPVRLAKTENSSL</sequence>
<keyword evidence="2" id="KW-1185">Reference proteome</keyword>
<name>A0A916WTY3_9SPHN</name>
<reference evidence="1" key="2">
    <citation type="submission" date="2020-09" db="EMBL/GenBank/DDBJ databases">
        <authorList>
            <person name="Sun Q."/>
            <person name="Zhou Y."/>
        </authorList>
    </citation>
    <scope>NUCLEOTIDE SEQUENCE</scope>
    <source>
        <strain evidence="1">CGMCC 1.15330</strain>
    </source>
</reference>
<evidence type="ECO:0000313" key="2">
    <source>
        <dbReference type="Proteomes" id="UP000623067"/>
    </source>
</evidence>
<dbReference type="AlphaFoldDB" id="A0A916WTY3"/>
<comment type="caution">
    <text evidence="1">The sequence shown here is derived from an EMBL/GenBank/DDBJ whole genome shotgun (WGS) entry which is preliminary data.</text>
</comment>
<evidence type="ECO:0008006" key="3">
    <source>
        <dbReference type="Google" id="ProtNLM"/>
    </source>
</evidence>
<dbReference type="PROSITE" id="PS51257">
    <property type="entry name" value="PROKAR_LIPOPROTEIN"/>
    <property type="match status" value="1"/>
</dbReference>
<gene>
    <name evidence="1" type="ORF">GCM10011380_18720</name>
</gene>
<evidence type="ECO:0000313" key="1">
    <source>
        <dbReference type="EMBL" id="GGB29460.1"/>
    </source>
</evidence>